<dbReference type="InterPro" id="IPR016181">
    <property type="entry name" value="Acyl_CoA_acyltransferase"/>
</dbReference>
<evidence type="ECO:0000313" key="2">
    <source>
        <dbReference type="EMBL" id="OTA00854.1"/>
    </source>
</evidence>
<dbReference type="Proteomes" id="UP000219286">
    <property type="component" value="Unassembled WGS sequence"/>
</dbReference>
<feature type="domain" description="N-acetyltransferase" evidence="1">
    <location>
        <begin position="109"/>
        <end position="199"/>
    </location>
</feature>
<dbReference type="EMBL" id="LFMI01000155">
    <property type="protein sequence ID" value="OTA00854.1"/>
    <property type="molecule type" value="Genomic_DNA"/>
</dbReference>
<dbReference type="Gene3D" id="3.40.630.30">
    <property type="match status" value="1"/>
</dbReference>
<dbReference type="AlphaFoldDB" id="A0A2H2ZNE2"/>
<comment type="caution">
    <text evidence="2">The sequence shown here is derived from an EMBL/GenBank/DDBJ whole genome shotgun (WGS) entry which is preliminary data.</text>
</comment>
<protein>
    <submittedName>
        <fullName evidence="2">GCN5-related N-acetyltransferase, putative</fullName>
    </submittedName>
</protein>
<dbReference type="InterPro" id="IPR053144">
    <property type="entry name" value="Acetyltransferase_Butenolide"/>
</dbReference>
<organism evidence="2 3">
    <name type="scientific">Trichoderma parareesei</name>
    <name type="common">Filamentous fungus</name>
    <dbReference type="NCBI Taxonomy" id="858221"/>
    <lineage>
        <taxon>Eukaryota</taxon>
        <taxon>Fungi</taxon>
        <taxon>Dikarya</taxon>
        <taxon>Ascomycota</taxon>
        <taxon>Pezizomycotina</taxon>
        <taxon>Sordariomycetes</taxon>
        <taxon>Hypocreomycetidae</taxon>
        <taxon>Hypocreales</taxon>
        <taxon>Hypocreaceae</taxon>
        <taxon>Trichoderma</taxon>
    </lineage>
</organism>
<dbReference type="GO" id="GO:0016747">
    <property type="term" value="F:acyltransferase activity, transferring groups other than amino-acyl groups"/>
    <property type="evidence" value="ECO:0007669"/>
    <property type="project" value="InterPro"/>
</dbReference>
<name>A0A2H2ZNE2_TRIPA</name>
<sequence>MGSLVSTMSPKSSKAAAAAAAAASHPEGKPRYWYRDNFFLTTDKAYLEPQAVNAVFESDLMWWNDPLPEDQMRKMLANCMTVSVYHVPESEKQMQTNGPPKRPYGSDIKLVGLARVITDYVTFAYLTDVFIVEEFQRRGLASWMMRGLKEVVDEWPHLRGLVLMTHDKAAAKMYQRELGALDWDQGPSAGLVLLEMPGGGVKDVPEDHK</sequence>
<accession>A0A2H2ZNE2</accession>
<evidence type="ECO:0000313" key="3">
    <source>
        <dbReference type="Proteomes" id="UP000219286"/>
    </source>
</evidence>
<dbReference type="PANTHER" id="PTHR43233">
    <property type="entry name" value="FAMILY N-ACETYLTRANSFERASE, PUTATIVE (AFU_ORTHOLOGUE AFUA_6G03350)-RELATED"/>
    <property type="match status" value="1"/>
</dbReference>
<dbReference type="PANTHER" id="PTHR43233:SF1">
    <property type="entry name" value="FAMILY N-ACETYLTRANSFERASE, PUTATIVE (AFU_ORTHOLOGUE AFUA_6G03350)-RELATED"/>
    <property type="match status" value="1"/>
</dbReference>
<dbReference type="Pfam" id="PF00583">
    <property type="entry name" value="Acetyltransf_1"/>
    <property type="match status" value="1"/>
</dbReference>
<dbReference type="CDD" id="cd04301">
    <property type="entry name" value="NAT_SF"/>
    <property type="match status" value="1"/>
</dbReference>
<dbReference type="OrthoDB" id="10039976at2759"/>
<dbReference type="InterPro" id="IPR000182">
    <property type="entry name" value="GNAT_dom"/>
</dbReference>
<reference evidence="2 3" key="1">
    <citation type="journal article" date="2015" name="Genome Announc.">
        <title>Genome sequence and annotation of Trichoderma parareesei, the ancestor of the cellulase producer Trichoderma reesei.</title>
        <authorList>
            <person name="Yang D."/>
            <person name="Pomraning K."/>
            <person name="Kopchinskiy A."/>
            <person name="Karimi Aghcheh R."/>
            <person name="Atanasova L."/>
            <person name="Chenthamara K."/>
            <person name="Baker S.E."/>
            <person name="Zhang R."/>
            <person name="Shen Q."/>
            <person name="Freitag M."/>
            <person name="Kubicek C.P."/>
            <person name="Druzhinina I.S."/>
        </authorList>
    </citation>
    <scope>NUCLEOTIDE SEQUENCE [LARGE SCALE GENOMIC DNA]</scope>
    <source>
        <strain evidence="2 3">CBS 125925</strain>
    </source>
</reference>
<dbReference type="PROSITE" id="PS51186">
    <property type="entry name" value="GNAT"/>
    <property type="match status" value="1"/>
</dbReference>
<gene>
    <name evidence="2" type="ORF">A9Z42_0011430</name>
</gene>
<dbReference type="SUPFAM" id="SSF55729">
    <property type="entry name" value="Acyl-CoA N-acyltransferases (Nat)"/>
    <property type="match status" value="1"/>
</dbReference>
<keyword evidence="3" id="KW-1185">Reference proteome</keyword>
<evidence type="ECO:0000259" key="1">
    <source>
        <dbReference type="PROSITE" id="PS51186"/>
    </source>
</evidence>
<proteinExistence type="predicted"/>